<protein>
    <recommendedName>
        <fullName evidence="2">Reverse transcriptase Ty1/copia-type domain-containing protein</fullName>
    </recommendedName>
</protein>
<evidence type="ECO:0008006" key="2">
    <source>
        <dbReference type="Google" id="ProtNLM"/>
    </source>
</evidence>
<comment type="caution">
    <text evidence="1">The sequence shown here is derived from an EMBL/GenBank/DDBJ whole genome shotgun (WGS) entry which is preliminary data.</text>
</comment>
<name>A0A6L2J6S5_TANCI</name>
<gene>
    <name evidence="1" type="ORF">Tci_004338</name>
</gene>
<evidence type="ECO:0000313" key="1">
    <source>
        <dbReference type="EMBL" id="GEU32360.1"/>
    </source>
</evidence>
<sequence>MDVKSAFLYGRIEEEMDVESAFLYGRIEEEVYMCQILGFEDPDHPDKVYVDDIIFGFTKKELCTEFERPMKDKFYRRTYFLLRAAMDIKKTLVKDADGANVYRFMIGSLMYLTTSRPDIMYALCVCARFQVTPKVHAVKRVFRYLKSNLKLCLWYPKDSPFELVAYTDSDYTGASLDRKFTIGGYQFLRSRFISWQCKRQTMVATSTTKAEYVAAASC</sequence>
<dbReference type="EMBL" id="BKCJ010000346">
    <property type="protein sequence ID" value="GEU32360.1"/>
    <property type="molecule type" value="Genomic_DNA"/>
</dbReference>
<organism evidence="1">
    <name type="scientific">Tanacetum cinerariifolium</name>
    <name type="common">Dalmatian daisy</name>
    <name type="synonym">Chrysanthemum cinerariifolium</name>
    <dbReference type="NCBI Taxonomy" id="118510"/>
    <lineage>
        <taxon>Eukaryota</taxon>
        <taxon>Viridiplantae</taxon>
        <taxon>Streptophyta</taxon>
        <taxon>Embryophyta</taxon>
        <taxon>Tracheophyta</taxon>
        <taxon>Spermatophyta</taxon>
        <taxon>Magnoliopsida</taxon>
        <taxon>eudicotyledons</taxon>
        <taxon>Gunneridae</taxon>
        <taxon>Pentapetalae</taxon>
        <taxon>asterids</taxon>
        <taxon>campanulids</taxon>
        <taxon>Asterales</taxon>
        <taxon>Asteraceae</taxon>
        <taxon>Asteroideae</taxon>
        <taxon>Anthemideae</taxon>
        <taxon>Anthemidinae</taxon>
        <taxon>Tanacetum</taxon>
    </lineage>
</organism>
<dbReference type="AlphaFoldDB" id="A0A6L2J6S5"/>
<dbReference type="PANTHER" id="PTHR11439:SF495">
    <property type="entry name" value="REVERSE TRANSCRIPTASE, RNA-DEPENDENT DNA POLYMERASE-RELATED"/>
    <property type="match status" value="1"/>
</dbReference>
<reference evidence="1" key="1">
    <citation type="journal article" date="2019" name="Sci. Rep.">
        <title>Draft genome of Tanacetum cinerariifolium, the natural source of mosquito coil.</title>
        <authorList>
            <person name="Yamashiro T."/>
            <person name="Shiraishi A."/>
            <person name="Satake H."/>
            <person name="Nakayama K."/>
        </authorList>
    </citation>
    <scope>NUCLEOTIDE SEQUENCE</scope>
</reference>
<proteinExistence type="predicted"/>
<dbReference type="CDD" id="cd09272">
    <property type="entry name" value="RNase_HI_RT_Ty1"/>
    <property type="match status" value="1"/>
</dbReference>
<accession>A0A6L2J6S5</accession>
<dbReference type="PANTHER" id="PTHR11439">
    <property type="entry name" value="GAG-POL-RELATED RETROTRANSPOSON"/>
    <property type="match status" value="1"/>
</dbReference>